<dbReference type="RefSeq" id="WP_125592544.1">
    <property type="nucleotide sequence ID" value="NZ_JBHSSN010000014.1"/>
</dbReference>
<accession>A0ABW1UYN9</accession>
<evidence type="ECO:0000313" key="2">
    <source>
        <dbReference type="Proteomes" id="UP001596186"/>
    </source>
</evidence>
<reference evidence="2" key="1">
    <citation type="journal article" date="2019" name="Int. J. Syst. Evol. Microbiol.">
        <title>The Global Catalogue of Microorganisms (GCM) 10K type strain sequencing project: providing services to taxonomists for standard genome sequencing and annotation.</title>
        <authorList>
            <consortium name="The Broad Institute Genomics Platform"/>
            <consortium name="The Broad Institute Genome Sequencing Center for Infectious Disease"/>
            <person name="Wu L."/>
            <person name="Ma J."/>
        </authorList>
    </citation>
    <scope>NUCLEOTIDE SEQUENCE [LARGE SCALE GENOMIC DNA]</scope>
    <source>
        <strain evidence="2">CCM 8895</strain>
    </source>
</reference>
<proteinExistence type="predicted"/>
<keyword evidence="2" id="KW-1185">Reference proteome</keyword>
<name>A0ABW1UYN9_9LACO</name>
<sequence length="59" mass="7154">MDENTEWLLNQIDELSTKQNDYKKRALLISLKKVVIEQQKRIEQAQSELDGRLWDHNNW</sequence>
<protein>
    <recommendedName>
        <fullName evidence="3">Phage protein</fullName>
    </recommendedName>
</protein>
<dbReference type="Proteomes" id="UP001596186">
    <property type="component" value="Unassembled WGS sequence"/>
</dbReference>
<comment type="caution">
    <text evidence="1">The sequence shown here is derived from an EMBL/GenBank/DDBJ whole genome shotgun (WGS) entry which is preliminary data.</text>
</comment>
<dbReference type="EMBL" id="JBHSSN010000014">
    <property type="protein sequence ID" value="MFC6323563.1"/>
    <property type="molecule type" value="Genomic_DNA"/>
</dbReference>
<organism evidence="1 2">
    <name type="scientific">Companilactobacillus baiquanensis</name>
    <dbReference type="NCBI Taxonomy" id="2486005"/>
    <lineage>
        <taxon>Bacteria</taxon>
        <taxon>Bacillati</taxon>
        <taxon>Bacillota</taxon>
        <taxon>Bacilli</taxon>
        <taxon>Lactobacillales</taxon>
        <taxon>Lactobacillaceae</taxon>
        <taxon>Companilactobacillus</taxon>
    </lineage>
</organism>
<evidence type="ECO:0000313" key="1">
    <source>
        <dbReference type="EMBL" id="MFC6323563.1"/>
    </source>
</evidence>
<evidence type="ECO:0008006" key="3">
    <source>
        <dbReference type="Google" id="ProtNLM"/>
    </source>
</evidence>
<gene>
    <name evidence="1" type="ORF">ACFP1F_07425</name>
</gene>